<proteinExistence type="predicted"/>
<dbReference type="EMBL" id="CYZE01000015">
    <property type="protein sequence ID" value="CUO99613.1"/>
    <property type="molecule type" value="Genomic_DNA"/>
</dbReference>
<reference evidence="1 2" key="1">
    <citation type="submission" date="2015-09" db="EMBL/GenBank/DDBJ databases">
        <authorList>
            <consortium name="Pathogen Informatics"/>
        </authorList>
    </citation>
    <scope>NUCLEOTIDE SEQUENCE [LARGE SCALE GENOMIC DNA]</scope>
    <source>
        <strain evidence="1 2">2789STDY5608850</strain>
    </source>
</reference>
<dbReference type="Proteomes" id="UP000095651">
    <property type="component" value="Unassembled WGS sequence"/>
</dbReference>
<dbReference type="InterPro" id="IPR024307">
    <property type="entry name" value="YmaF"/>
</dbReference>
<sequence length="111" mass="12396">MNENNSCNCRLEHVHEIVGSTFIAEYCKDPYNHRFATVSDEAIPYMGSHVHNIKFRTDSYDGHYHEFCGTSSAAIPVGGGKHIHFAKAYTTSADGHVHEFQVASLIDNPIE</sequence>
<name>A0A174JIU8_9FIRM</name>
<organism evidence="1 2">
    <name type="scientific">Hungatella hathewayi</name>
    <dbReference type="NCBI Taxonomy" id="154046"/>
    <lineage>
        <taxon>Bacteria</taxon>
        <taxon>Bacillati</taxon>
        <taxon>Bacillota</taxon>
        <taxon>Clostridia</taxon>
        <taxon>Lachnospirales</taxon>
        <taxon>Lachnospiraceae</taxon>
        <taxon>Hungatella</taxon>
    </lineage>
</organism>
<dbReference type="Pfam" id="PF12788">
    <property type="entry name" value="YmaF"/>
    <property type="match status" value="1"/>
</dbReference>
<accession>A0A174JIU8</accession>
<evidence type="ECO:0000313" key="1">
    <source>
        <dbReference type="EMBL" id="CUO99613.1"/>
    </source>
</evidence>
<gene>
    <name evidence="1" type="ORF">ERS852407_04659</name>
</gene>
<evidence type="ECO:0000313" key="2">
    <source>
        <dbReference type="Proteomes" id="UP000095651"/>
    </source>
</evidence>
<dbReference type="AlphaFoldDB" id="A0A174JIU8"/>
<protein>
    <submittedName>
        <fullName evidence="1">YmaF family</fullName>
    </submittedName>
</protein>
<dbReference type="RefSeq" id="WP_055658763.1">
    <property type="nucleotide sequence ID" value="NZ_CABIXC010000015.1"/>
</dbReference>